<protein>
    <submittedName>
        <fullName evidence="1">Uncharacterized protein</fullName>
    </submittedName>
</protein>
<dbReference type="Proteomes" id="UP001372834">
    <property type="component" value="Unassembled WGS sequence"/>
</dbReference>
<name>A0AAN8NWA8_POLSC</name>
<reference evidence="1 2" key="1">
    <citation type="submission" date="2023-10" db="EMBL/GenBank/DDBJ databases">
        <title>Genomes of two closely related lineages of the louse Polyplax serrata with different host specificities.</title>
        <authorList>
            <person name="Martinu J."/>
            <person name="Tarabai H."/>
            <person name="Stefka J."/>
            <person name="Hypsa V."/>
        </authorList>
    </citation>
    <scope>NUCLEOTIDE SEQUENCE [LARGE SCALE GENOMIC DNA]</scope>
    <source>
        <strain evidence="1">HR10_N</strain>
    </source>
</reference>
<evidence type="ECO:0000313" key="1">
    <source>
        <dbReference type="EMBL" id="KAK6623712.1"/>
    </source>
</evidence>
<proteinExistence type="predicted"/>
<sequence>MKTYRISGKKKSCVNFLGARKNMVVGPKITPPSQNHQWGEITQRLKFEKLSKLIITVWQGLRDTSMP</sequence>
<dbReference type="AlphaFoldDB" id="A0AAN8NWA8"/>
<gene>
    <name evidence="1" type="ORF">RUM43_009564</name>
</gene>
<comment type="caution">
    <text evidence="1">The sequence shown here is derived from an EMBL/GenBank/DDBJ whole genome shotgun (WGS) entry which is preliminary data.</text>
</comment>
<accession>A0AAN8NWA8</accession>
<evidence type="ECO:0000313" key="2">
    <source>
        <dbReference type="Proteomes" id="UP001372834"/>
    </source>
</evidence>
<dbReference type="EMBL" id="JAWJWE010000038">
    <property type="protein sequence ID" value="KAK6623712.1"/>
    <property type="molecule type" value="Genomic_DNA"/>
</dbReference>
<organism evidence="1 2">
    <name type="scientific">Polyplax serrata</name>
    <name type="common">Common mouse louse</name>
    <dbReference type="NCBI Taxonomy" id="468196"/>
    <lineage>
        <taxon>Eukaryota</taxon>
        <taxon>Metazoa</taxon>
        <taxon>Ecdysozoa</taxon>
        <taxon>Arthropoda</taxon>
        <taxon>Hexapoda</taxon>
        <taxon>Insecta</taxon>
        <taxon>Pterygota</taxon>
        <taxon>Neoptera</taxon>
        <taxon>Paraneoptera</taxon>
        <taxon>Psocodea</taxon>
        <taxon>Troctomorpha</taxon>
        <taxon>Phthiraptera</taxon>
        <taxon>Anoplura</taxon>
        <taxon>Polyplacidae</taxon>
        <taxon>Polyplax</taxon>
    </lineage>
</organism>